<dbReference type="AlphaFoldDB" id="A0AAD5TEC7"/>
<dbReference type="CDD" id="cd00586">
    <property type="entry name" value="4HBT"/>
    <property type="match status" value="1"/>
</dbReference>
<accession>A0AAD5TEC7</accession>
<reference evidence="1" key="1">
    <citation type="submission" date="2020-05" db="EMBL/GenBank/DDBJ databases">
        <title>Phylogenomic resolution of chytrid fungi.</title>
        <authorList>
            <person name="Stajich J.E."/>
            <person name="Amses K."/>
            <person name="Simmons R."/>
            <person name="Seto K."/>
            <person name="Myers J."/>
            <person name="Bonds A."/>
            <person name="Quandt C.A."/>
            <person name="Barry K."/>
            <person name="Liu P."/>
            <person name="Grigoriev I."/>
            <person name="Longcore J.E."/>
            <person name="James T.Y."/>
        </authorList>
    </citation>
    <scope>NUCLEOTIDE SEQUENCE</scope>
    <source>
        <strain evidence="1">JEL0379</strain>
    </source>
</reference>
<organism evidence="1 2">
    <name type="scientific">Geranomyces variabilis</name>
    <dbReference type="NCBI Taxonomy" id="109894"/>
    <lineage>
        <taxon>Eukaryota</taxon>
        <taxon>Fungi</taxon>
        <taxon>Fungi incertae sedis</taxon>
        <taxon>Chytridiomycota</taxon>
        <taxon>Chytridiomycota incertae sedis</taxon>
        <taxon>Chytridiomycetes</taxon>
        <taxon>Spizellomycetales</taxon>
        <taxon>Powellomycetaceae</taxon>
        <taxon>Geranomyces</taxon>
    </lineage>
</organism>
<dbReference type="Gene3D" id="3.10.129.10">
    <property type="entry name" value="Hotdog Thioesterase"/>
    <property type="match status" value="1"/>
</dbReference>
<gene>
    <name evidence="1" type="ORF">HDU87_000847</name>
</gene>
<evidence type="ECO:0008006" key="3">
    <source>
        <dbReference type="Google" id="ProtNLM"/>
    </source>
</evidence>
<sequence>MASSHFLPTATRTLRLLPRFTTRHSIITPTFTPTTTTTSSSHLLLLTRSKHTRTPPHLPIGGLADVDDVRRQLPPNVAQHLDGYPSLINLPVQWGDQDAFGHLNNCIYLRYFESGRIAYFDQILRPHLSQHAYNSFIMARAIGVIVKSLSCKYIAPCRYPDILTIGVRIDAASVKKDRFTQSAVFVSHAQGIVVAEAECCVVTYDYREQRKANVPADVVAAWKKGEGIA</sequence>
<dbReference type="InterPro" id="IPR050563">
    <property type="entry name" value="4-hydroxybenzoyl-CoA_TE"/>
</dbReference>
<proteinExistence type="predicted"/>
<dbReference type="Pfam" id="PF13279">
    <property type="entry name" value="4HBT_2"/>
    <property type="match status" value="1"/>
</dbReference>
<dbReference type="PANTHER" id="PTHR31793">
    <property type="entry name" value="4-HYDROXYBENZOYL-COA THIOESTERASE FAMILY MEMBER"/>
    <property type="match status" value="1"/>
</dbReference>
<evidence type="ECO:0000313" key="1">
    <source>
        <dbReference type="EMBL" id="KAJ3169328.1"/>
    </source>
</evidence>
<dbReference type="PANTHER" id="PTHR31793:SF39">
    <property type="entry name" value="THIOESTERASE_THIOL ESTER DEHYDRASE-ISOMERASE"/>
    <property type="match status" value="1"/>
</dbReference>
<dbReference type="GO" id="GO:0047617">
    <property type="term" value="F:fatty acyl-CoA hydrolase activity"/>
    <property type="evidence" value="ECO:0007669"/>
    <property type="project" value="TreeGrafter"/>
</dbReference>
<dbReference type="InterPro" id="IPR029069">
    <property type="entry name" value="HotDog_dom_sf"/>
</dbReference>
<dbReference type="SUPFAM" id="SSF54637">
    <property type="entry name" value="Thioesterase/thiol ester dehydrase-isomerase"/>
    <property type="match status" value="1"/>
</dbReference>
<keyword evidence="2" id="KW-1185">Reference proteome</keyword>
<dbReference type="Proteomes" id="UP001212152">
    <property type="component" value="Unassembled WGS sequence"/>
</dbReference>
<comment type="caution">
    <text evidence="1">The sequence shown here is derived from an EMBL/GenBank/DDBJ whole genome shotgun (WGS) entry which is preliminary data.</text>
</comment>
<dbReference type="EMBL" id="JADGJQ010000110">
    <property type="protein sequence ID" value="KAJ3169328.1"/>
    <property type="molecule type" value="Genomic_DNA"/>
</dbReference>
<protein>
    <recommendedName>
        <fullName evidence="3">Thioesterase domain-containing protein</fullName>
    </recommendedName>
</protein>
<evidence type="ECO:0000313" key="2">
    <source>
        <dbReference type="Proteomes" id="UP001212152"/>
    </source>
</evidence>
<name>A0AAD5TEC7_9FUNG</name>